<protein>
    <submittedName>
        <fullName evidence="1">Uncharacterized protein</fullName>
    </submittedName>
</protein>
<evidence type="ECO:0000313" key="1">
    <source>
        <dbReference type="EMBL" id="KAE8996276.1"/>
    </source>
</evidence>
<dbReference type="AlphaFoldDB" id="A0A6A3JM42"/>
<reference evidence="1 2" key="1">
    <citation type="submission" date="2018-09" db="EMBL/GenBank/DDBJ databases">
        <title>Genomic investigation of the strawberry pathogen Phytophthora fragariae indicates pathogenicity is determined by transcriptional variation in three key races.</title>
        <authorList>
            <person name="Adams T.M."/>
            <person name="Armitage A.D."/>
            <person name="Sobczyk M.K."/>
            <person name="Bates H.J."/>
            <person name="Dunwell J.M."/>
            <person name="Nellist C.F."/>
            <person name="Harrison R.J."/>
        </authorList>
    </citation>
    <scope>NUCLEOTIDE SEQUENCE [LARGE SCALE GENOMIC DNA]</scope>
    <source>
        <strain evidence="1 2">SCRP324</strain>
    </source>
</reference>
<name>A0A6A3JM42_9STRA</name>
<organism evidence="1 2">
    <name type="scientific">Phytophthora rubi</name>
    <dbReference type="NCBI Taxonomy" id="129364"/>
    <lineage>
        <taxon>Eukaryota</taxon>
        <taxon>Sar</taxon>
        <taxon>Stramenopiles</taxon>
        <taxon>Oomycota</taxon>
        <taxon>Peronosporomycetes</taxon>
        <taxon>Peronosporales</taxon>
        <taxon>Peronosporaceae</taxon>
        <taxon>Phytophthora</taxon>
    </lineage>
</organism>
<accession>A0A6A3JM42</accession>
<evidence type="ECO:0000313" key="2">
    <source>
        <dbReference type="Proteomes" id="UP000435112"/>
    </source>
</evidence>
<dbReference type="EMBL" id="QXFU01001746">
    <property type="protein sequence ID" value="KAE8996276.1"/>
    <property type="molecule type" value="Genomic_DNA"/>
</dbReference>
<dbReference type="Proteomes" id="UP000435112">
    <property type="component" value="Unassembled WGS sequence"/>
</dbReference>
<gene>
    <name evidence="1" type="ORF">PR002_g19363</name>
</gene>
<sequence length="33" mass="3487">MDDEGGVWLSIGEYERLWTSSKDVEGLGSGGGV</sequence>
<proteinExistence type="predicted"/>
<comment type="caution">
    <text evidence="1">The sequence shown here is derived from an EMBL/GenBank/DDBJ whole genome shotgun (WGS) entry which is preliminary data.</text>
</comment>